<dbReference type="GO" id="GO:0030908">
    <property type="term" value="P:protein splicing"/>
    <property type="evidence" value="ECO:0007669"/>
    <property type="project" value="InterPro"/>
</dbReference>
<dbReference type="InterPro" id="IPR004042">
    <property type="entry name" value="Intein_endonuc_central"/>
</dbReference>
<dbReference type="GO" id="GO:0004519">
    <property type="term" value="F:endonuclease activity"/>
    <property type="evidence" value="ECO:0007669"/>
    <property type="project" value="InterPro"/>
</dbReference>
<dbReference type="Pfam" id="PF05204">
    <property type="entry name" value="Hom_end"/>
    <property type="match status" value="1"/>
</dbReference>
<accession>A0A7H9B2H1</accession>
<dbReference type="Gene3D" id="3.10.28.10">
    <property type="entry name" value="Homing endonucleases"/>
    <property type="match status" value="2"/>
</dbReference>
<dbReference type="Proteomes" id="UP000509704">
    <property type="component" value="Chromosome 3"/>
</dbReference>
<keyword evidence="3" id="KW-1185">Reference proteome</keyword>
<dbReference type="RefSeq" id="XP_037143907.1">
    <property type="nucleotide sequence ID" value="XM_037288012.1"/>
</dbReference>
<protein>
    <recommendedName>
        <fullName evidence="1">DOD-type homing endonuclease domain-containing protein</fullName>
    </recommendedName>
</protein>
<reference evidence="2 3" key="1">
    <citation type="submission" date="2020-07" db="EMBL/GenBank/DDBJ databases">
        <title>The yeast mating-type switching endonuclease HO is a domesticated member of an unorthodox homing genetic element family.</title>
        <authorList>
            <person name="Coughlan A.Y."/>
            <person name="Lombardi L."/>
            <person name="Braun-Galleani S."/>
            <person name="Martos A.R."/>
            <person name="Galeote V."/>
            <person name="Bigey F."/>
            <person name="Dequin S."/>
            <person name="Byrne K.P."/>
            <person name="Wolfe K.H."/>
        </authorList>
    </citation>
    <scope>NUCLEOTIDE SEQUENCE [LARGE SCALE GENOMIC DNA]</scope>
    <source>
        <strain evidence="2 3">NRRL Y-6702</strain>
    </source>
</reference>
<dbReference type="InterPro" id="IPR027434">
    <property type="entry name" value="Homing_endonucl"/>
</dbReference>
<name>A0A7H9B2H1_ZYGMR</name>
<gene>
    <name evidence="2" type="ORF">HG535_0C05330</name>
</gene>
<dbReference type="InterPro" id="IPR036844">
    <property type="entry name" value="Hint_dom_sf"/>
</dbReference>
<dbReference type="GO" id="GO:0003677">
    <property type="term" value="F:DNA binding"/>
    <property type="evidence" value="ECO:0007669"/>
    <property type="project" value="InterPro"/>
</dbReference>
<dbReference type="EMBL" id="CP058606">
    <property type="protein sequence ID" value="QLG72179.1"/>
    <property type="molecule type" value="Genomic_DNA"/>
</dbReference>
<dbReference type="Pfam" id="PF05203">
    <property type="entry name" value="Hom_end_hint"/>
    <property type="match status" value="1"/>
</dbReference>
<evidence type="ECO:0000259" key="1">
    <source>
        <dbReference type="PROSITE" id="PS50819"/>
    </source>
</evidence>
<dbReference type="OrthoDB" id="4037793at2759"/>
<dbReference type="PROSITE" id="PS50819">
    <property type="entry name" value="INTEIN_ENDONUCLEASE"/>
    <property type="match status" value="1"/>
</dbReference>
<dbReference type="InterPro" id="IPR007869">
    <property type="entry name" value="Homing_endonuc_PI-Sce"/>
</dbReference>
<dbReference type="KEGG" id="zmk:HG535_0C05330"/>
<dbReference type="SUPFAM" id="SSF51294">
    <property type="entry name" value="Hedgehog/intein (Hint) domain"/>
    <property type="match status" value="1"/>
</dbReference>
<proteinExistence type="predicted"/>
<dbReference type="GeneID" id="59235877"/>
<sequence>MKSTEFSSSGLSEGSRVFLADCALIAVENVKVGDILLSADGNTSEVEGIRECIGKSVNVTQLSKHDTERAESMPFGLTEICISENQLLMFSTKQRVKTLKKKEKTIVEVTEVSKNALNGKVSMPRTGSKVFNKNASVTEIKEHIRRKTSESSDGKFRLHCSVKDLESLNKELRIASRLLLCPISLEIPVLEPWLEMFFSEKVTAQQIEAMAWLLGFWIGDGHKRGATFSLHSEDTDVNEMLRNSAALLNMKLTIKRRGDGGFFAVGTLHTLDGSWNKNSPLTTALKDLRFYMNGKRDDKKNVPDFMRTETRTVRECFMAGLIDSDGCSRNDHGTVKVKIPTAFPPIRDGILFIGRSLGLNITVTFEPERQRENFHQSDTWIFHLLLGANKEIFWSILNRCSCERKRSPPIIGPSKALADMPATHHTESTENGFNMMPITFKFSDSGTKRLFDIFLKDASASYITEQQLICFSASHGGGLVESSDIPSESFIAEEKNFCFSCSRAKDSSFEDVPWAVEYTWCSQCRKRYQITGAICLNPKCRKIPSENEIEKMRNKNFSRLCCLECNHGTKLEKRKVQEPVVSKFPERRCHSCSASTTVRWLKLPWDKKSTLRICRSCSHKFNMTNQRCLNSECCKLFGKNELKELVANSLSEIDDQNECLPCPRCQMPTTIKRA</sequence>
<evidence type="ECO:0000313" key="2">
    <source>
        <dbReference type="EMBL" id="QLG72179.1"/>
    </source>
</evidence>
<dbReference type="InterPro" id="IPR007868">
    <property type="entry name" value="Hom_end_hint"/>
</dbReference>
<dbReference type="AlphaFoldDB" id="A0A7H9B2H1"/>
<feature type="domain" description="DOD-type homing endonuclease" evidence="1">
    <location>
        <begin position="213"/>
        <end position="359"/>
    </location>
</feature>
<organism evidence="2 3">
    <name type="scientific">Zygotorulaspora mrakii</name>
    <name type="common">Zygosaccharomyces mrakii</name>
    <dbReference type="NCBI Taxonomy" id="42260"/>
    <lineage>
        <taxon>Eukaryota</taxon>
        <taxon>Fungi</taxon>
        <taxon>Dikarya</taxon>
        <taxon>Ascomycota</taxon>
        <taxon>Saccharomycotina</taxon>
        <taxon>Saccharomycetes</taxon>
        <taxon>Saccharomycetales</taxon>
        <taxon>Saccharomycetaceae</taxon>
        <taxon>Zygotorulaspora</taxon>
    </lineage>
</organism>
<dbReference type="Gene3D" id="2.170.16.10">
    <property type="entry name" value="Hedgehog/Intein (Hint) domain"/>
    <property type="match status" value="1"/>
</dbReference>
<evidence type="ECO:0000313" key="3">
    <source>
        <dbReference type="Proteomes" id="UP000509704"/>
    </source>
</evidence>
<dbReference type="SUPFAM" id="SSF55608">
    <property type="entry name" value="Homing endonucleases"/>
    <property type="match status" value="2"/>
</dbReference>